<name>B5Y9H9_COPPD</name>
<accession>B5Y9H9</accession>
<dbReference type="AlphaFoldDB" id="B5Y9H9"/>
<gene>
    <name evidence="1" type="ordered locus">COPRO5265_1116</name>
</gene>
<evidence type="ECO:0000313" key="1">
    <source>
        <dbReference type="EMBL" id="ACI16969.1"/>
    </source>
</evidence>
<evidence type="ECO:0000313" key="2">
    <source>
        <dbReference type="Proteomes" id="UP000001732"/>
    </source>
</evidence>
<protein>
    <submittedName>
        <fullName evidence="1">Uncharacterized protein</fullName>
    </submittedName>
</protein>
<proteinExistence type="predicted"/>
<organism evidence="1 2">
    <name type="scientific">Coprothermobacter proteolyticus (strain ATCC 35245 / DSM 5265 / OCM 4 / BT)</name>
    <dbReference type="NCBI Taxonomy" id="309798"/>
    <lineage>
        <taxon>Bacteria</taxon>
        <taxon>Pseudomonadati</taxon>
        <taxon>Coprothermobacterota</taxon>
        <taxon>Coprothermobacteria</taxon>
        <taxon>Coprothermobacterales</taxon>
        <taxon>Coprothermobacteraceae</taxon>
        <taxon>Coprothermobacter</taxon>
    </lineage>
</organism>
<dbReference type="Proteomes" id="UP000001732">
    <property type="component" value="Chromosome"/>
</dbReference>
<dbReference type="EMBL" id="CP001145">
    <property type="protein sequence ID" value="ACI16969.1"/>
    <property type="molecule type" value="Genomic_DNA"/>
</dbReference>
<keyword evidence="2" id="KW-1185">Reference proteome</keyword>
<reference evidence="2" key="1">
    <citation type="submission" date="2008-08" db="EMBL/GenBank/DDBJ databases">
        <title>The complete genome sequence of Coprothermobacter proteolyticus strain ATCC 5245 / DSM 5265 / BT.</title>
        <authorList>
            <person name="Dodson R.J."/>
            <person name="Durkin A.S."/>
            <person name="Wu M."/>
            <person name="Eisen J."/>
            <person name="Sutton G."/>
        </authorList>
    </citation>
    <scope>NUCLEOTIDE SEQUENCE [LARGE SCALE GENOMIC DNA]</scope>
    <source>
        <strain evidence="2">ATCC 35245 / DSM 5265 / OCM 4 / BT</strain>
    </source>
</reference>
<sequence>MFCAPGFAKRKLTNVANQIAKVSAFTMKIRSCTFGLGLSFPPIEIEVI</sequence>
<reference evidence="1 2" key="2">
    <citation type="journal article" date="2014" name="Genome Announc.">
        <title>Complete Genome Sequence of Coprothermobacter proteolyticus DSM 5265.</title>
        <authorList>
            <person name="Alexiev A."/>
            <person name="Coil D.A."/>
            <person name="Badger J.H."/>
            <person name="Enticknap J."/>
            <person name="Ward N."/>
            <person name="Robb F.T."/>
            <person name="Eisen J.A."/>
        </authorList>
    </citation>
    <scope>NUCLEOTIDE SEQUENCE [LARGE SCALE GENOMIC DNA]</scope>
    <source>
        <strain evidence="2">ATCC 35245 / DSM 5265 / OCM 4 / BT</strain>
    </source>
</reference>